<dbReference type="GO" id="GO:0030687">
    <property type="term" value="C:preribosome, large subunit precursor"/>
    <property type="evidence" value="ECO:0007669"/>
    <property type="project" value="TreeGrafter"/>
</dbReference>
<comment type="similarity">
    <text evidence="1">Belongs to the RRP15 family.</text>
</comment>
<dbReference type="Proteomes" id="UP000663699">
    <property type="component" value="Chromosome 4"/>
</dbReference>
<feature type="region of interest" description="Disordered" evidence="2">
    <location>
        <begin position="1"/>
        <end position="46"/>
    </location>
</feature>
<dbReference type="EMBL" id="CP054535">
    <property type="protein sequence ID" value="QSL64930.1"/>
    <property type="molecule type" value="Genomic_DNA"/>
</dbReference>
<dbReference type="AlphaFoldDB" id="A0A899FLQ7"/>
<dbReference type="Pfam" id="PF07890">
    <property type="entry name" value="Rrp15p"/>
    <property type="match status" value="1"/>
</dbReference>
<name>A0A899FLQ7_9ASCO</name>
<keyword evidence="4" id="KW-1185">Reference proteome</keyword>
<dbReference type="OrthoDB" id="20949at2759"/>
<dbReference type="PANTHER" id="PTHR13245">
    <property type="entry name" value="RRP15-LIKE PROTEIN"/>
    <property type="match status" value="1"/>
</dbReference>
<evidence type="ECO:0000313" key="4">
    <source>
        <dbReference type="Proteomes" id="UP000663699"/>
    </source>
</evidence>
<accession>A0A899FLQ7</accession>
<feature type="compositionally biased region" description="Basic and acidic residues" evidence="2">
    <location>
        <begin position="1"/>
        <end position="27"/>
    </location>
</feature>
<gene>
    <name evidence="3" type="ORF">MERGE_002234</name>
</gene>
<dbReference type="GO" id="GO:0000460">
    <property type="term" value="P:maturation of 5.8S rRNA"/>
    <property type="evidence" value="ECO:0007669"/>
    <property type="project" value="TreeGrafter"/>
</dbReference>
<proteinExistence type="inferred from homology"/>
<evidence type="ECO:0008006" key="5">
    <source>
        <dbReference type="Google" id="ProtNLM"/>
    </source>
</evidence>
<protein>
    <recommendedName>
        <fullName evidence="5">Rrp15p-domain-containing protein</fullName>
    </recommendedName>
</protein>
<sequence>MAEKIEKKEISKKEIKKKQEEINKTEDQDSDSVSTDSDNFKDTKCLKDDQDCQNEHLEKSAKFGEAMSRIVSSNTKPIYKNDPVLSYCILDISKKIQNKNIENKAKALISLEKKKEQEKGRVRDIIPLDNDKEVSKILDYEKFLRKTAKKAVINLFNAIRAAQVKAKEASKDLKEKGVINTIKREKEVAKMSKKNFFDYIKNPKKM</sequence>
<dbReference type="PANTHER" id="PTHR13245:SF14">
    <property type="entry name" value="RRP15-LIKE PROTEIN"/>
    <property type="match status" value="1"/>
</dbReference>
<dbReference type="InterPro" id="IPR012459">
    <property type="entry name" value="Rrp15"/>
</dbReference>
<evidence type="ECO:0000256" key="2">
    <source>
        <dbReference type="SAM" id="MobiDB-lite"/>
    </source>
</evidence>
<organism evidence="3 4">
    <name type="scientific">Pneumocystis wakefieldiae</name>
    <dbReference type="NCBI Taxonomy" id="38082"/>
    <lineage>
        <taxon>Eukaryota</taxon>
        <taxon>Fungi</taxon>
        <taxon>Dikarya</taxon>
        <taxon>Ascomycota</taxon>
        <taxon>Taphrinomycotina</taxon>
        <taxon>Pneumocystomycetes</taxon>
        <taxon>Pneumocystaceae</taxon>
        <taxon>Pneumocystis</taxon>
    </lineage>
</organism>
<evidence type="ECO:0000256" key="1">
    <source>
        <dbReference type="ARBA" id="ARBA00007462"/>
    </source>
</evidence>
<reference evidence="3" key="1">
    <citation type="submission" date="2020-06" db="EMBL/GenBank/DDBJ databases">
        <title>Genomes of multiple members of Pneumocystis genus reveal paths to human pathogen Pneumocystis jirovecii.</title>
        <authorList>
            <person name="Cisse O.H."/>
            <person name="Ma L."/>
            <person name="Dekker J."/>
            <person name="Khil P."/>
            <person name="Jo J."/>
            <person name="Brenchley J."/>
            <person name="Blair R."/>
            <person name="Pahar B."/>
            <person name="Chabe M."/>
            <person name="Van Rompay K.A."/>
            <person name="Keesler R."/>
            <person name="Sukura A."/>
            <person name="Hirsch V."/>
            <person name="Kutty G."/>
            <person name="Liu Y."/>
            <person name="Peng L."/>
            <person name="Chen J."/>
            <person name="Song J."/>
            <person name="Weissenbacher-Lang C."/>
            <person name="Xu J."/>
            <person name="Upham N.S."/>
            <person name="Stajich J.E."/>
            <person name="Cuomo C.A."/>
            <person name="Cushion M.T."/>
            <person name="Kovacs J.A."/>
        </authorList>
    </citation>
    <scope>NUCLEOTIDE SEQUENCE</scope>
    <source>
        <strain evidence="3">2A</strain>
    </source>
</reference>
<evidence type="ECO:0000313" key="3">
    <source>
        <dbReference type="EMBL" id="QSL64930.1"/>
    </source>
</evidence>
<dbReference type="GO" id="GO:0000470">
    <property type="term" value="P:maturation of LSU-rRNA"/>
    <property type="evidence" value="ECO:0007669"/>
    <property type="project" value="TreeGrafter"/>
</dbReference>